<dbReference type="PANTHER" id="PTHR45943">
    <property type="entry name" value="E3 UBIQUITIN-PROTEIN LIGASE MYCBP2"/>
    <property type="match status" value="1"/>
</dbReference>
<keyword evidence="1" id="KW-0479">Metal-binding</keyword>
<organism evidence="4 5">
    <name type="scientific">Tetrahymena thermophila (strain SB210)</name>
    <dbReference type="NCBI Taxonomy" id="312017"/>
    <lineage>
        <taxon>Eukaryota</taxon>
        <taxon>Sar</taxon>
        <taxon>Alveolata</taxon>
        <taxon>Ciliophora</taxon>
        <taxon>Intramacronucleata</taxon>
        <taxon>Oligohymenophorea</taxon>
        <taxon>Hymenostomatida</taxon>
        <taxon>Tetrahymenina</taxon>
        <taxon>Tetrahymenidae</taxon>
        <taxon>Tetrahymena</taxon>
    </lineage>
</organism>
<dbReference type="Proteomes" id="UP000009168">
    <property type="component" value="Unassembled WGS sequence"/>
</dbReference>
<proteinExistence type="predicted"/>
<feature type="region of interest" description="Disordered" evidence="2">
    <location>
        <begin position="154"/>
        <end position="180"/>
    </location>
</feature>
<dbReference type="KEGG" id="tet:TTHERM_00318750"/>
<evidence type="ECO:0000256" key="2">
    <source>
        <dbReference type="SAM" id="MobiDB-lite"/>
    </source>
</evidence>
<dbReference type="AlphaFoldDB" id="I7M9A5"/>
<dbReference type="EMBL" id="GG662605">
    <property type="protein sequence ID" value="EAS01212.1"/>
    <property type="molecule type" value="Genomic_DNA"/>
</dbReference>
<dbReference type="InParanoid" id="I7M9A5"/>
<dbReference type="PROSITE" id="PS50089">
    <property type="entry name" value="ZF_RING_2"/>
    <property type="match status" value="1"/>
</dbReference>
<dbReference type="GeneID" id="7838338"/>
<feature type="domain" description="RING-type" evidence="3">
    <location>
        <begin position="445"/>
        <end position="496"/>
    </location>
</feature>
<sequence>MLLSCFCEKEINCSQSDKDLITHISNCKKFQEESPLAKEFNDIPINELELEPLYILRGELLGYLVKLEQVIMEKKGNLKQSIDALINGKYQLSMNGSNQKQDKQQQLQQQSDSQKTNEKIIVQRRMEVINESEEIKKTIKKPLKQKQEFDYFEESDLEDDGKANQKQNKNGNPENKKKDISDYYENSQPEQLDLATIYATDQTTCNGCKQKFDSNFDCDKFWFLNNCLDVFCKKCLLKQINEEYIPNKGQIKCKLCKSKFEKEDFENILGKEKYDKLDTQVLELGCDIVVCIKCNQKFDFQKGDPNSLVNNKDGKQLDKKLLQHYSENRFVCQNAACKTEQCRSCKSVPYHLGYECSDFQKFQESKRCRYCNEQLQGKPRNEKAFQDICNSKECSLKQKNACNQILNCGHPCCGIKNELKCPPCLFEKCAQDNESLKGVTGEEYCNICFIEGLINAPVMRSKCGHIFHYSCLKKRLEVKWLSPRIVFNFCLCPLCKQWMELAPDSDLYDMLEENRKLFNTIKDKAIKRLKHEGREKDEKLAKKDSPYFEKPVEYAMAIYSYYMCYKCKAPYFGGLKDCERALNDDKKDFQPKDLICPNCCEIPVEKCKQHGTEFIEFKCRYCCSIAVWFCFGTTHFCEPCHNNVSNLQRMKPKDYPICKGKKGCPFQGEHNPNGQETPLGCSICRNIKQSASEF</sequence>
<dbReference type="GO" id="GO:0061630">
    <property type="term" value="F:ubiquitin protein ligase activity"/>
    <property type="evidence" value="ECO:0007669"/>
    <property type="project" value="TreeGrafter"/>
</dbReference>
<dbReference type="Gene3D" id="3.30.40.10">
    <property type="entry name" value="Zinc/RING finger domain, C3HC4 (zinc finger)"/>
    <property type="match status" value="2"/>
</dbReference>
<gene>
    <name evidence="4" type="ORF">TTHERM_00318750</name>
</gene>
<keyword evidence="1" id="KW-0863">Zinc-finger</keyword>
<protein>
    <submittedName>
        <fullName evidence="4">E3 ubiquitin-protein ligase MYCBP2, putative</fullName>
    </submittedName>
</protein>
<dbReference type="GO" id="GO:0005634">
    <property type="term" value="C:nucleus"/>
    <property type="evidence" value="ECO:0007669"/>
    <property type="project" value="TreeGrafter"/>
</dbReference>
<evidence type="ECO:0000259" key="3">
    <source>
        <dbReference type="PROSITE" id="PS50089"/>
    </source>
</evidence>
<keyword evidence="1" id="KW-0862">Zinc</keyword>
<evidence type="ECO:0000256" key="1">
    <source>
        <dbReference type="PROSITE-ProRule" id="PRU00175"/>
    </source>
</evidence>
<name>I7M9A5_TETTS</name>
<dbReference type="InterPro" id="IPR001841">
    <property type="entry name" value="Znf_RING"/>
</dbReference>
<dbReference type="SUPFAM" id="SSF57850">
    <property type="entry name" value="RING/U-box"/>
    <property type="match status" value="1"/>
</dbReference>
<reference evidence="5" key="1">
    <citation type="journal article" date="2006" name="PLoS Biol.">
        <title>Macronuclear genome sequence of the ciliate Tetrahymena thermophila, a model eukaryote.</title>
        <authorList>
            <person name="Eisen J.A."/>
            <person name="Coyne R.S."/>
            <person name="Wu M."/>
            <person name="Wu D."/>
            <person name="Thiagarajan M."/>
            <person name="Wortman J.R."/>
            <person name="Badger J.H."/>
            <person name="Ren Q."/>
            <person name="Amedeo P."/>
            <person name="Jones K.M."/>
            <person name="Tallon L.J."/>
            <person name="Delcher A.L."/>
            <person name="Salzberg S.L."/>
            <person name="Silva J.C."/>
            <person name="Haas B.J."/>
            <person name="Majoros W.H."/>
            <person name="Farzad M."/>
            <person name="Carlton J.M."/>
            <person name="Smith R.K. Jr."/>
            <person name="Garg J."/>
            <person name="Pearlman R.E."/>
            <person name="Karrer K.M."/>
            <person name="Sun L."/>
            <person name="Manning G."/>
            <person name="Elde N.C."/>
            <person name="Turkewitz A.P."/>
            <person name="Asai D.J."/>
            <person name="Wilkes D.E."/>
            <person name="Wang Y."/>
            <person name="Cai H."/>
            <person name="Collins K."/>
            <person name="Stewart B.A."/>
            <person name="Lee S.R."/>
            <person name="Wilamowska K."/>
            <person name="Weinberg Z."/>
            <person name="Ruzzo W.L."/>
            <person name="Wloga D."/>
            <person name="Gaertig J."/>
            <person name="Frankel J."/>
            <person name="Tsao C.-C."/>
            <person name="Gorovsky M.A."/>
            <person name="Keeling P.J."/>
            <person name="Waller R.F."/>
            <person name="Patron N.J."/>
            <person name="Cherry J.M."/>
            <person name="Stover N.A."/>
            <person name="Krieger C.J."/>
            <person name="del Toro C."/>
            <person name="Ryder H.F."/>
            <person name="Williamson S.C."/>
            <person name="Barbeau R.A."/>
            <person name="Hamilton E.P."/>
            <person name="Orias E."/>
        </authorList>
    </citation>
    <scope>NUCLEOTIDE SEQUENCE [LARGE SCALE GENOMIC DNA]</scope>
    <source>
        <strain evidence="5">SB210</strain>
    </source>
</reference>
<evidence type="ECO:0000313" key="5">
    <source>
        <dbReference type="Proteomes" id="UP000009168"/>
    </source>
</evidence>
<dbReference type="GO" id="GO:0008270">
    <property type="term" value="F:zinc ion binding"/>
    <property type="evidence" value="ECO:0007669"/>
    <property type="project" value="UniProtKB-KW"/>
</dbReference>
<feature type="compositionally biased region" description="Low complexity" evidence="2">
    <location>
        <begin position="104"/>
        <end position="114"/>
    </location>
</feature>
<dbReference type="PANTHER" id="PTHR45943:SF2">
    <property type="entry name" value="RING-TYPE DOMAIN-CONTAINING PROTEIN"/>
    <property type="match status" value="1"/>
</dbReference>
<dbReference type="RefSeq" id="XP_001021457.1">
    <property type="nucleotide sequence ID" value="XM_001021457.3"/>
</dbReference>
<dbReference type="OMA" id="HIDSCPV"/>
<accession>I7M9A5</accession>
<dbReference type="HOGENOM" id="CLU_439098_0_0_1"/>
<dbReference type="OrthoDB" id="6050183at2759"/>
<evidence type="ECO:0000313" key="4">
    <source>
        <dbReference type="EMBL" id="EAS01212.1"/>
    </source>
</evidence>
<dbReference type="GO" id="GO:0005886">
    <property type="term" value="C:plasma membrane"/>
    <property type="evidence" value="ECO:0007669"/>
    <property type="project" value="TreeGrafter"/>
</dbReference>
<keyword evidence="5" id="KW-1185">Reference proteome</keyword>
<dbReference type="InterPro" id="IPR013083">
    <property type="entry name" value="Znf_RING/FYVE/PHD"/>
</dbReference>
<dbReference type="eggNOG" id="KOG1428">
    <property type="taxonomic scope" value="Eukaryota"/>
</dbReference>
<feature type="region of interest" description="Disordered" evidence="2">
    <location>
        <begin position="95"/>
        <end position="119"/>
    </location>
</feature>
<dbReference type="SMART" id="SM00184">
    <property type="entry name" value="RING"/>
    <property type="match status" value="2"/>
</dbReference>
<dbReference type="STRING" id="312017.I7M9A5"/>